<dbReference type="PANTHER" id="PTHR36842">
    <property type="entry name" value="PROTEIN TOLB HOMOLOG"/>
    <property type="match status" value="1"/>
</dbReference>
<evidence type="ECO:0000313" key="5">
    <source>
        <dbReference type="Proteomes" id="UP000319613"/>
    </source>
</evidence>
<keyword evidence="3" id="KW-0812">Transmembrane</keyword>
<evidence type="ECO:0000256" key="2">
    <source>
        <dbReference type="SAM" id="MobiDB-lite"/>
    </source>
</evidence>
<dbReference type="EMBL" id="VMFF01000068">
    <property type="protein sequence ID" value="TSC65116.1"/>
    <property type="molecule type" value="Genomic_DNA"/>
</dbReference>
<dbReference type="InterPro" id="IPR011042">
    <property type="entry name" value="6-blade_b-propeller_TolB-like"/>
</dbReference>
<keyword evidence="3" id="KW-1133">Transmembrane helix</keyword>
<name>A0A554J9Y2_9BACT</name>
<dbReference type="Pfam" id="PF07676">
    <property type="entry name" value="PD40"/>
    <property type="match status" value="1"/>
</dbReference>
<feature type="region of interest" description="Disordered" evidence="2">
    <location>
        <begin position="33"/>
        <end position="55"/>
    </location>
</feature>
<comment type="similarity">
    <text evidence="1">Belongs to the TolB family.</text>
</comment>
<dbReference type="Proteomes" id="UP000319613">
    <property type="component" value="Unassembled WGS sequence"/>
</dbReference>
<proteinExistence type="inferred from homology"/>
<dbReference type="AlphaFoldDB" id="A0A554J9Y2"/>
<gene>
    <name evidence="4" type="ORF">G01um101477_620</name>
</gene>
<dbReference type="PANTHER" id="PTHR36842:SF1">
    <property type="entry name" value="PROTEIN TOLB"/>
    <property type="match status" value="1"/>
</dbReference>
<comment type="caution">
    <text evidence="4">The sequence shown here is derived from an EMBL/GenBank/DDBJ whole genome shotgun (WGS) entry which is preliminary data.</text>
</comment>
<evidence type="ECO:0000256" key="3">
    <source>
        <dbReference type="SAM" id="Phobius"/>
    </source>
</evidence>
<dbReference type="SUPFAM" id="SSF82171">
    <property type="entry name" value="DPP6 N-terminal domain-like"/>
    <property type="match status" value="1"/>
</dbReference>
<accession>A0A554J9Y2</accession>
<feature type="compositionally biased region" description="Low complexity" evidence="2">
    <location>
        <begin position="36"/>
        <end position="48"/>
    </location>
</feature>
<evidence type="ECO:0000313" key="4">
    <source>
        <dbReference type="EMBL" id="TSC65116.1"/>
    </source>
</evidence>
<keyword evidence="3" id="KW-0472">Membrane</keyword>
<evidence type="ECO:0000256" key="1">
    <source>
        <dbReference type="ARBA" id="ARBA00009820"/>
    </source>
</evidence>
<organism evidence="4 5">
    <name type="scientific">Candidatus Doudnabacteria bacterium Gr01-1014_77</name>
    <dbReference type="NCBI Taxonomy" id="2017133"/>
    <lineage>
        <taxon>Bacteria</taxon>
        <taxon>Candidatus Doudnaibacteriota</taxon>
    </lineage>
</organism>
<dbReference type="Gene3D" id="2.120.10.30">
    <property type="entry name" value="TolB, C-terminal domain"/>
    <property type="match status" value="1"/>
</dbReference>
<protein>
    <submittedName>
        <fullName evidence="4">Uncharacterized protein</fullName>
    </submittedName>
</protein>
<sequence length="364" mass="40138">MNKRVLIALGSILGLIVVIIVFIVIVNSRSKAPSVTDNTDQTNQDTNQATPKTNPDQLTKITDASVIAPILSYDGKASWFFTTDGHLYKLNLSTGLKQEYLLPTYLGITDAIWPLNGNDFIVITGTGASKVFNYYNSETKVFSEYPSNVKAVDFTPDGKHVVYNWVSGAKSTLSIADPNLKNFQNVLDLPAGGLTLKVSALGNKVFAYDHANSQDGRLNLINLDSKKLVTIRTSQDNEVLWSPDGKKFVYNRDPDGKTKDNSLWLGDSEEVTNKQLNISGSVSKAVFDQSGENLYVSSVGIDDQTESIWKINLQTLQKTKVFKVKDLVTKLDASDLLISPDSQILYFKNSDGFLYSVTLSKEVK</sequence>
<feature type="transmembrane region" description="Helical" evidence="3">
    <location>
        <begin position="6"/>
        <end position="26"/>
    </location>
</feature>
<reference evidence="4 5" key="1">
    <citation type="submission" date="2017-07" db="EMBL/GenBank/DDBJ databases">
        <title>Mechanisms for carbon and nitrogen cycling indicate functional differentiation within the Candidate Phyla Radiation.</title>
        <authorList>
            <person name="Danczak R.E."/>
            <person name="Johnston M.D."/>
            <person name="Kenah C."/>
            <person name="Slattery M."/>
            <person name="Wrighton K.C."/>
            <person name="Wilkins M.J."/>
        </authorList>
    </citation>
    <scope>NUCLEOTIDE SEQUENCE [LARGE SCALE GENOMIC DNA]</scope>
    <source>
        <strain evidence="4">Gr01-1014_77</strain>
    </source>
</reference>
<dbReference type="InterPro" id="IPR011659">
    <property type="entry name" value="WD40"/>
</dbReference>